<comment type="subcellular location">
    <subcellularLocation>
        <location evidence="1">Endoplasmic reticulum membrane</location>
        <topology evidence="1">Single-pass membrane protein</topology>
    </subcellularLocation>
</comment>
<keyword evidence="4 12" id="KW-0328">Glycosyltransferase</keyword>
<dbReference type="GeneID" id="113440946"/>
<dbReference type="InterPro" id="IPR002213">
    <property type="entry name" value="UDP_glucos_trans"/>
</dbReference>
<accession>A0A670YHL0</accession>
<name>A0A670YHL0_PSETE</name>
<dbReference type="GO" id="GO:0051552">
    <property type="term" value="P:flavone metabolic process"/>
    <property type="evidence" value="ECO:0007669"/>
    <property type="project" value="Ensembl"/>
</dbReference>
<dbReference type="InterPro" id="IPR050271">
    <property type="entry name" value="UDP-glycosyltransferase"/>
</dbReference>
<dbReference type="GO" id="GO:0005788">
    <property type="term" value="C:endoplasmic reticulum lumen"/>
    <property type="evidence" value="ECO:0007669"/>
    <property type="project" value="Ensembl"/>
</dbReference>
<dbReference type="SUPFAM" id="SSF53756">
    <property type="entry name" value="UDP-Glycosyltransferase/glycogen phosphorylase"/>
    <property type="match status" value="1"/>
</dbReference>
<dbReference type="EC" id="2.4.1.17" evidence="3"/>
<dbReference type="GO" id="GO:0007249">
    <property type="term" value="P:canonical NF-kappaB signal transduction"/>
    <property type="evidence" value="ECO:0007669"/>
    <property type="project" value="Ensembl"/>
</dbReference>
<evidence type="ECO:0000256" key="9">
    <source>
        <dbReference type="ARBA" id="ARBA00022989"/>
    </source>
</evidence>
<dbReference type="GO" id="GO:0001889">
    <property type="term" value="P:liver development"/>
    <property type="evidence" value="ECO:0007669"/>
    <property type="project" value="Ensembl"/>
</dbReference>
<evidence type="ECO:0000256" key="3">
    <source>
        <dbReference type="ARBA" id="ARBA00012544"/>
    </source>
</evidence>
<dbReference type="AlphaFoldDB" id="A0A670YHL0"/>
<reference evidence="14" key="2">
    <citation type="submission" date="2025-09" db="UniProtKB">
        <authorList>
            <consortium name="Ensembl"/>
        </authorList>
    </citation>
    <scope>IDENTIFICATION</scope>
</reference>
<dbReference type="CTD" id="54658"/>
<dbReference type="GO" id="GO:0010467">
    <property type="term" value="P:gene expression"/>
    <property type="evidence" value="ECO:0007669"/>
    <property type="project" value="Ensembl"/>
</dbReference>
<dbReference type="PANTHER" id="PTHR48043">
    <property type="entry name" value="EG:EG0003.4 PROTEIN-RELATED"/>
    <property type="match status" value="1"/>
</dbReference>
<dbReference type="Gene3D" id="3.40.50.2000">
    <property type="entry name" value="Glycogen Phosphorylase B"/>
    <property type="match status" value="2"/>
</dbReference>
<evidence type="ECO:0000313" key="14">
    <source>
        <dbReference type="Ensembl" id="ENSPTXP00000008972.1"/>
    </source>
</evidence>
<dbReference type="KEGG" id="ptex:113440946"/>
<keyword evidence="6 13" id="KW-0812">Transmembrane</keyword>
<dbReference type="FunFam" id="3.40.50.2000:FF:000001">
    <property type="entry name" value="UDP-glucuronosyltransferase"/>
    <property type="match status" value="1"/>
</dbReference>
<dbReference type="GO" id="GO:0019899">
    <property type="term" value="F:enzyme binding"/>
    <property type="evidence" value="ECO:0007669"/>
    <property type="project" value="Ensembl"/>
</dbReference>
<dbReference type="GO" id="GO:0004857">
    <property type="term" value="F:enzyme inhibitor activity"/>
    <property type="evidence" value="ECO:0007669"/>
    <property type="project" value="Ensembl"/>
</dbReference>
<evidence type="ECO:0000256" key="2">
    <source>
        <dbReference type="ARBA" id="ARBA00009995"/>
    </source>
</evidence>
<evidence type="ECO:0000313" key="15">
    <source>
        <dbReference type="Proteomes" id="UP000472273"/>
    </source>
</evidence>
<reference evidence="14" key="1">
    <citation type="submission" date="2025-08" db="UniProtKB">
        <authorList>
            <consortium name="Ensembl"/>
        </authorList>
    </citation>
    <scope>IDENTIFICATION</scope>
</reference>
<dbReference type="GO" id="GO:0005789">
    <property type="term" value="C:endoplasmic reticulum membrane"/>
    <property type="evidence" value="ECO:0007669"/>
    <property type="project" value="UniProtKB-SubCell"/>
</dbReference>
<comment type="similarity">
    <text evidence="2 12">Belongs to the UDP-glycosyltransferase family.</text>
</comment>
<evidence type="ECO:0000256" key="7">
    <source>
        <dbReference type="ARBA" id="ARBA00022729"/>
    </source>
</evidence>
<evidence type="ECO:0000256" key="11">
    <source>
        <dbReference type="ARBA" id="ARBA00023180"/>
    </source>
</evidence>
<gene>
    <name evidence="14" type="primary">UGT1A1</name>
</gene>
<dbReference type="GO" id="GO:0005496">
    <property type="term" value="F:steroid binding"/>
    <property type="evidence" value="ECO:0007669"/>
    <property type="project" value="Ensembl"/>
</dbReference>
<dbReference type="GeneTree" id="ENSGT00940000159677"/>
<dbReference type="GO" id="GO:0008210">
    <property type="term" value="P:estrogen metabolic process"/>
    <property type="evidence" value="ECO:0007669"/>
    <property type="project" value="Ensembl"/>
</dbReference>
<dbReference type="PANTHER" id="PTHR48043:SF161">
    <property type="entry name" value="UDP GLUCURONOSYLTRANSFERASE FAMILY 1 MEMBER A1"/>
    <property type="match status" value="1"/>
</dbReference>
<dbReference type="GO" id="GO:0015020">
    <property type="term" value="F:glucuronosyltransferase activity"/>
    <property type="evidence" value="ECO:0007669"/>
    <property type="project" value="UniProtKB-EC"/>
</dbReference>
<evidence type="ECO:0000256" key="1">
    <source>
        <dbReference type="ARBA" id="ARBA00004389"/>
    </source>
</evidence>
<dbReference type="InterPro" id="IPR035595">
    <property type="entry name" value="UDP_glycos_trans_CS"/>
</dbReference>
<keyword evidence="8" id="KW-0256">Endoplasmic reticulum</keyword>
<evidence type="ECO:0000256" key="8">
    <source>
        <dbReference type="ARBA" id="ARBA00022824"/>
    </source>
</evidence>
<evidence type="ECO:0000256" key="13">
    <source>
        <dbReference type="SAM" id="Phobius"/>
    </source>
</evidence>
<dbReference type="GO" id="GO:0005886">
    <property type="term" value="C:plasma membrane"/>
    <property type="evidence" value="ECO:0007669"/>
    <property type="project" value="Ensembl"/>
</dbReference>
<dbReference type="PROSITE" id="PS00375">
    <property type="entry name" value="UDPGT"/>
    <property type="match status" value="1"/>
</dbReference>
<keyword evidence="15" id="KW-1185">Reference proteome</keyword>
<evidence type="ECO:0000256" key="10">
    <source>
        <dbReference type="ARBA" id="ARBA00023136"/>
    </source>
</evidence>
<dbReference type="GO" id="GO:0006954">
    <property type="term" value="P:inflammatory response"/>
    <property type="evidence" value="ECO:0007669"/>
    <property type="project" value="Ensembl"/>
</dbReference>
<dbReference type="OrthoDB" id="5835829at2759"/>
<evidence type="ECO:0000256" key="6">
    <source>
        <dbReference type="ARBA" id="ARBA00022692"/>
    </source>
</evidence>
<keyword evidence="9 13" id="KW-1133">Transmembrane helix</keyword>
<dbReference type="GO" id="GO:0006974">
    <property type="term" value="P:DNA damage response"/>
    <property type="evidence" value="ECO:0007669"/>
    <property type="project" value="Ensembl"/>
</dbReference>
<dbReference type="Proteomes" id="UP000472273">
    <property type="component" value="Unplaced"/>
</dbReference>
<dbReference type="GO" id="GO:0048565">
    <property type="term" value="P:digestive tract development"/>
    <property type="evidence" value="ECO:0007669"/>
    <property type="project" value="Ensembl"/>
</dbReference>
<protein>
    <recommendedName>
        <fullName evidence="3">glucuronosyltransferase</fullName>
        <ecNumber evidence="3">2.4.1.17</ecNumber>
    </recommendedName>
</protein>
<dbReference type="GO" id="GO:0042803">
    <property type="term" value="F:protein homodimerization activity"/>
    <property type="evidence" value="ECO:0007669"/>
    <property type="project" value="Ensembl"/>
</dbReference>
<feature type="transmembrane region" description="Helical" evidence="13">
    <location>
        <begin position="501"/>
        <end position="523"/>
    </location>
</feature>
<dbReference type="Pfam" id="PF00201">
    <property type="entry name" value="UDPGT"/>
    <property type="match status" value="1"/>
</dbReference>
<dbReference type="GO" id="GO:0009636">
    <property type="term" value="P:response to toxic substance"/>
    <property type="evidence" value="ECO:0007669"/>
    <property type="project" value="Ensembl"/>
</dbReference>
<dbReference type="OMA" id="WLSMENI"/>
<dbReference type="CDD" id="cd03784">
    <property type="entry name" value="GT1_Gtf-like"/>
    <property type="match status" value="1"/>
</dbReference>
<keyword evidence="5 12" id="KW-0808">Transferase</keyword>
<dbReference type="GO" id="GO:0097709">
    <property type="term" value="P:connective tissue replacement"/>
    <property type="evidence" value="ECO:0007669"/>
    <property type="project" value="Ensembl"/>
</dbReference>
<dbReference type="RefSeq" id="XP_026563431.1">
    <property type="nucleotide sequence ID" value="XM_026707646.1"/>
</dbReference>
<evidence type="ECO:0000256" key="5">
    <source>
        <dbReference type="ARBA" id="ARBA00022679"/>
    </source>
</evidence>
<dbReference type="GO" id="GO:0046685">
    <property type="term" value="P:response to arsenic-containing substance"/>
    <property type="evidence" value="ECO:0007669"/>
    <property type="project" value="Ensembl"/>
</dbReference>
<sequence>MGYLHSFNFGLKFNVIKKKNSMLHYICQQATWFLLTFFFLKLSDGGKVLVIPLDGSHWLSIQPVMERLHHRGHQVIAVVPDANLLIKPSDHYTVKTFAVPYSTEYLKTEVQKLGYKVFVHQPFLARITETFARIKNITMIYLNNCKQLLYNKDLITYLQDSKFNVVLMDPVSPCGQIVAEYLSIPSVFYSRGLPCGLDSEATKCPNPFSYIPNFYTGNTDHMTFNQRVKNFLFGSFQSMACYLVYSPFEDLIKEFLHRDMTVLELYSQASIWLFRYDFVFEYPRPIMPNMILIGGINCAKEKPLTQEFESMLEKSGEDGIVVFSMGSMLSEMQMKKAMEIAEGLGTIPQTVLWRYTGEAPINLANNTKLFNWLPQNDLLAHPKTRAFITHAGSHGIYEGICHGVPMVLIPLFGDQADNAVRIESRGAGIKLDAVKMTSKDLSNALRTVIYDKRYKENIQRLSSLHLDRPVEPLDLAVHWVEFVMRHKGAPHLRPAAHDLNWIQYYSIDVIALLLVVTFLFLFISLKSCLFCCKKCFCKSARLSKKSKSKSQ</sequence>
<dbReference type="GO" id="GO:0051260">
    <property type="term" value="P:protein homooligomerization"/>
    <property type="evidence" value="ECO:0007669"/>
    <property type="project" value="Ensembl"/>
</dbReference>
<keyword evidence="10 13" id="KW-0472">Membrane</keyword>
<dbReference type="GO" id="GO:0051291">
    <property type="term" value="P:protein heterooligomerization"/>
    <property type="evidence" value="ECO:0007669"/>
    <property type="project" value="Ensembl"/>
</dbReference>
<dbReference type="GO" id="GO:0001972">
    <property type="term" value="F:retinoic acid binding"/>
    <property type="evidence" value="ECO:0007669"/>
    <property type="project" value="Ensembl"/>
</dbReference>
<organism evidence="14 15">
    <name type="scientific">Pseudonaja textilis</name>
    <name type="common">Eastern brown snake</name>
    <dbReference type="NCBI Taxonomy" id="8673"/>
    <lineage>
        <taxon>Eukaryota</taxon>
        <taxon>Metazoa</taxon>
        <taxon>Chordata</taxon>
        <taxon>Craniata</taxon>
        <taxon>Vertebrata</taxon>
        <taxon>Euteleostomi</taxon>
        <taxon>Lepidosauria</taxon>
        <taxon>Squamata</taxon>
        <taxon>Bifurcata</taxon>
        <taxon>Unidentata</taxon>
        <taxon>Episquamata</taxon>
        <taxon>Toxicofera</taxon>
        <taxon>Serpentes</taxon>
        <taxon>Colubroidea</taxon>
        <taxon>Elapidae</taxon>
        <taxon>Hydrophiinae</taxon>
        <taxon>Pseudonaja</taxon>
    </lineage>
</organism>
<dbReference type="GO" id="GO:0035733">
    <property type="term" value="P:hepatic stellate cell activation"/>
    <property type="evidence" value="ECO:0007669"/>
    <property type="project" value="Ensembl"/>
</dbReference>
<dbReference type="Ensembl" id="ENSPTXT00000009280.1">
    <property type="protein sequence ID" value="ENSPTXP00000008972.1"/>
    <property type="gene ID" value="ENSPTXG00000006248.1"/>
</dbReference>
<keyword evidence="11" id="KW-0325">Glycoprotein</keyword>
<dbReference type="GO" id="GO:0034663">
    <property type="term" value="C:endoplasmic reticulum chaperone complex"/>
    <property type="evidence" value="ECO:0007669"/>
    <property type="project" value="Ensembl"/>
</dbReference>
<dbReference type="GO" id="GO:0042167">
    <property type="term" value="P:heme catabolic process"/>
    <property type="evidence" value="ECO:0007669"/>
    <property type="project" value="Ensembl"/>
</dbReference>
<evidence type="ECO:0000256" key="12">
    <source>
        <dbReference type="RuleBase" id="RU003718"/>
    </source>
</evidence>
<dbReference type="GO" id="GO:0006805">
    <property type="term" value="P:xenobiotic metabolic process"/>
    <property type="evidence" value="ECO:0007669"/>
    <property type="project" value="Ensembl"/>
</dbReference>
<keyword evidence="7" id="KW-0732">Signal</keyword>
<dbReference type="GO" id="GO:0043476">
    <property type="term" value="P:pigment accumulation"/>
    <property type="evidence" value="ECO:0007669"/>
    <property type="project" value="Ensembl"/>
</dbReference>
<dbReference type="FunFam" id="3.40.50.2000:FF:000066">
    <property type="entry name" value="UDP-glucuronosyltransferase 1-1"/>
    <property type="match status" value="1"/>
</dbReference>
<evidence type="ECO:0000256" key="4">
    <source>
        <dbReference type="ARBA" id="ARBA00022676"/>
    </source>
</evidence>
<dbReference type="GO" id="GO:0006789">
    <property type="term" value="P:bilirubin conjugation"/>
    <property type="evidence" value="ECO:0007669"/>
    <property type="project" value="Ensembl"/>
</dbReference>
<proteinExistence type="inferred from homology"/>